<dbReference type="Pfam" id="PF09000">
    <property type="entry name" value="Cytotoxic"/>
    <property type="match status" value="1"/>
</dbReference>
<feature type="region of interest" description="Disordered" evidence="1">
    <location>
        <begin position="56"/>
        <end position="82"/>
    </location>
</feature>
<gene>
    <name evidence="3" type="ordered locus">Sta7437_3601</name>
</gene>
<evidence type="ECO:0000256" key="1">
    <source>
        <dbReference type="SAM" id="MobiDB-lite"/>
    </source>
</evidence>
<sequence length="82" mass="9439">MTNIPPPKNLSAFPEAKQVKPKTPIAGGGLRKRWKDKDYIYEWDSYHGRVEKYDKRGNHLGEFDPNTGEQTKPADSNRKIKP</sequence>
<protein>
    <submittedName>
        <fullName evidence="3">Colicin E3 catalytic</fullName>
    </submittedName>
</protein>
<dbReference type="RefSeq" id="WP_015194761.1">
    <property type="nucleotide sequence ID" value="NC_019748.1"/>
</dbReference>
<feature type="domain" description="Colicin E3-like ribonuclease" evidence="2">
    <location>
        <begin position="4"/>
        <end position="81"/>
    </location>
</feature>
<reference evidence="4" key="1">
    <citation type="journal article" date="2013" name="Proc. Natl. Acad. Sci. U.S.A.">
        <title>Improving the coverage of the cyanobacterial phylum using diversity-driven genome sequencing.</title>
        <authorList>
            <person name="Shih P.M."/>
            <person name="Wu D."/>
            <person name="Latifi A."/>
            <person name="Axen S.D."/>
            <person name="Fewer D.P."/>
            <person name="Talla E."/>
            <person name="Calteau A."/>
            <person name="Cai F."/>
            <person name="Tandeau de Marsac N."/>
            <person name="Rippka R."/>
            <person name="Herdman M."/>
            <person name="Sivonen K."/>
            <person name="Coursin T."/>
            <person name="Laurent T."/>
            <person name="Goodwin L."/>
            <person name="Nolan M."/>
            <person name="Davenport K.W."/>
            <person name="Han C.S."/>
            <person name="Rubin E.M."/>
            <person name="Eisen J.A."/>
            <person name="Woyke T."/>
            <person name="Gugger M."/>
            <person name="Kerfeld C.A."/>
        </authorList>
    </citation>
    <scope>NUCLEOTIDE SEQUENCE [LARGE SCALE GENOMIC DNA]</scope>
    <source>
        <strain evidence="4">ATCC 29371 / PCC 7437</strain>
    </source>
</reference>
<dbReference type="EMBL" id="CP003653">
    <property type="protein sequence ID" value="AFZ37099.1"/>
    <property type="molecule type" value="Genomic_DNA"/>
</dbReference>
<dbReference type="GO" id="GO:0016788">
    <property type="term" value="F:hydrolase activity, acting on ester bonds"/>
    <property type="evidence" value="ECO:0007669"/>
    <property type="project" value="InterPro"/>
</dbReference>
<accession>K9XYJ6</accession>
<dbReference type="AlphaFoldDB" id="K9XYJ6"/>
<dbReference type="InterPro" id="IPR036725">
    <property type="entry name" value="ColE3_ribonuclease_sf"/>
</dbReference>
<dbReference type="eggNOG" id="COG4104">
    <property type="taxonomic scope" value="Bacteria"/>
</dbReference>
<proteinExistence type="predicted"/>
<dbReference type="GO" id="GO:0003723">
    <property type="term" value="F:RNA binding"/>
    <property type="evidence" value="ECO:0007669"/>
    <property type="project" value="InterPro"/>
</dbReference>
<dbReference type="SUPFAM" id="SSF63840">
    <property type="entry name" value="Ribonuclease domain of colicin E3"/>
    <property type="match status" value="1"/>
</dbReference>
<dbReference type="KEGG" id="scs:Sta7437_3601"/>
<dbReference type="Gene3D" id="3.10.380.10">
    <property type="entry name" value="Colicin E3-like ribonuclease domain"/>
    <property type="match status" value="1"/>
</dbReference>
<evidence type="ECO:0000313" key="4">
    <source>
        <dbReference type="Proteomes" id="UP000010473"/>
    </source>
</evidence>
<dbReference type="STRING" id="111780.Sta7437_3601"/>
<feature type="region of interest" description="Disordered" evidence="1">
    <location>
        <begin position="1"/>
        <end position="29"/>
    </location>
</feature>
<dbReference type="InterPro" id="IPR009105">
    <property type="entry name" value="Colicin_E3_ribonuclease"/>
</dbReference>
<organism evidence="3 4">
    <name type="scientific">Stanieria cyanosphaera (strain ATCC 29371 / PCC 7437)</name>
    <dbReference type="NCBI Taxonomy" id="111780"/>
    <lineage>
        <taxon>Bacteria</taxon>
        <taxon>Bacillati</taxon>
        <taxon>Cyanobacteriota</taxon>
        <taxon>Cyanophyceae</taxon>
        <taxon>Pleurocapsales</taxon>
        <taxon>Dermocarpellaceae</taxon>
        <taxon>Stanieria</taxon>
    </lineage>
</organism>
<dbReference type="Proteomes" id="UP000010473">
    <property type="component" value="Chromosome"/>
</dbReference>
<dbReference type="HOGENOM" id="CLU_174412_0_0_3"/>
<name>K9XYJ6_STAC7</name>
<keyword evidence="4" id="KW-1185">Reference proteome</keyword>
<evidence type="ECO:0000313" key="3">
    <source>
        <dbReference type="EMBL" id="AFZ37099.1"/>
    </source>
</evidence>
<evidence type="ECO:0000259" key="2">
    <source>
        <dbReference type="Pfam" id="PF09000"/>
    </source>
</evidence>
<dbReference type="GO" id="GO:0043022">
    <property type="term" value="F:ribosome binding"/>
    <property type="evidence" value="ECO:0007669"/>
    <property type="project" value="InterPro"/>
</dbReference>